<proteinExistence type="predicted"/>
<sequence>MDPGTLGPCLEPVYQSLKSLKSFQWAVRLNSAPPLDLTQWRVPARHMAIIVIAAKRKLTQIYKILPAQIAGLVSSRKSTESLFMSVLSDYPFYSVNSGTFFTSQGLGPENLMRSFLEELSPFANVPSSSEPEDEIMLDDYDEPHPRRSGRRSGGNRHTNNVERITVRFPSQPVLTPTVRLSSSGNPLLMHFISGLNPLQGDIRNYVLNQEGIANNVYFMKTGSLEYVAGRSVVLIILIIRAMSLTKGTVARVAAHLNSDVEYPRRKHYYEGQQRLKKTKRKN</sequence>
<comment type="caution">
    <text evidence="2">The sequence shown here is derived from an EMBL/GenBank/DDBJ whole genome shotgun (WGS) entry which is preliminary data.</text>
</comment>
<feature type="compositionally biased region" description="Acidic residues" evidence="1">
    <location>
        <begin position="130"/>
        <end position="141"/>
    </location>
</feature>
<reference evidence="2 3" key="1">
    <citation type="journal article" date="2019" name="Gigascience">
        <title>Whole-genome sequence of the oriental lung fluke Paragonimus westermani.</title>
        <authorList>
            <person name="Oey H."/>
            <person name="Zakrzewski M."/>
            <person name="Narain K."/>
            <person name="Devi K.R."/>
            <person name="Agatsuma T."/>
            <person name="Nawaratna S."/>
            <person name="Gobert G.N."/>
            <person name="Jones M.K."/>
            <person name="Ragan M.A."/>
            <person name="McManus D.P."/>
            <person name="Krause L."/>
        </authorList>
    </citation>
    <scope>NUCLEOTIDE SEQUENCE [LARGE SCALE GENOMIC DNA]</scope>
    <source>
        <strain evidence="2 3">IND2009</strain>
    </source>
</reference>
<evidence type="ECO:0000313" key="2">
    <source>
        <dbReference type="EMBL" id="KAA3673453.1"/>
    </source>
</evidence>
<keyword evidence="3" id="KW-1185">Reference proteome</keyword>
<organism evidence="2 3">
    <name type="scientific">Paragonimus westermani</name>
    <dbReference type="NCBI Taxonomy" id="34504"/>
    <lineage>
        <taxon>Eukaryota</taxon>
        <taxon>Metazoa</taxon>
        <taxon>Spiralia</taxon>
        <taxon>Lophotrochozoa</taxon>
        <taxon>Platyhelminthes</taxon>
        <taxon>Trematoda</taxon>
        <taxon>Digenea</taxon>
        <taxon>Plagiorchiida</taxon>
        <taxon>Troglotremata</taxon>
        <taxon>Troglotrematidae</taxon>
        <taxon>Paragonimus</taxon>
    </lineage>
</organism>
<name>A0A5J4NDD8_9TREM</name>
<accession>A0A5J4NDD8</accession>
<feature type="region of interest" description="Disordered" evidence="1">
    <location>
        <begin position="123"/>
        <end position="158"/>
    </location>
</feature>
<dbReference type="Proteomes" id="UP000324629">
    <property type="component" value="Unassembled WGS sequence"/>
</dbReference>
<evidence type="ECO:0000313" key="3">
    <source>
        <dbReference type="Proteomes" id="UP000324629"/>
    </source>
</evidence>
<gene>
    <name evidence="2" type="ORF">DEA37_0003849</name>
</gene>
<evidence type="ECO:0000256" key="1">
    <source>
        <dbReference type="SAM" id="MobiDB-lite"/>
    </source>
</evidence>
<protein>
    <submittedName>
        <fullName evidence="2">Uncharacterized protein</fullName>
    </submittedName>
</protein>
<dbReference type="AlphaFoldDB" id="A0A5J4NDD8"/>
<dbReference type="EMBL" id="QNGE01003911">
    <property type="protein sequence ID" value="KAA3673453.1"/>
    <property type="molecule type" value="Genomic_DNA"/>
</dbReference>